<protein>
    <recommendedName>
        <fullName evidence="1">J domain-containing protein</fullName>
    </recommendedName>
</protein>
<dbReference type="PROSITE" id="PS50076">
    <property type="entry name" value="DNAJ_2"/>
    <property type="match status" value="1"/>
</dbReference>
<sequence length="819" mass="84706">MKKAPHTFSKAEQTQLCGNGSHSTFPSTCASTILKGPKGHPPFSHEDIISFCSSSSSSDQPACISHLNKKQPKLPVSSKAAICAHASPASFNQDCAASLKVHKSYPASFAGDFCGGPSLPEGAVKCANALPSSKFTASDTIALCKTATSDSPATKCAVSKTLPSSLSSAQISQLCAGATSDAPATCVKRAPSMFTAGEAIALCAGATGDGPATCASAVDGKVMRKILVEGVTKLCSGAHDKSPAVCANGLGGKSKVDVDVVLDTCLTSQSPEALKCLTSAASVMSLPANQKVLCDGATSAASIIRCVKDSPFTMSDENKAALCSGATNDTPSTCAGVLHEANAGVKSGSFMDIEMQEETIVNLCRGAADVGPALCYLQAPKELGKEQQAELCEGSAAMPKDERGGAARSAAAVCAAKGLEGGLDKKLVVRLCRGRRGEEEAAVTGPVDCAITVPFGFSPGDLVMLCSGAENSVPGKCAKAVDANFATGMRAKLCAGARDLTPADCVRALPMGVDMGSGVELCTGATSLTRAFCMEKHMSVATCRDVESVPAGLEVREVGFEGDELLVGTAISVKLGVVDQFGQGRGWDNETWVTAKLDPRGAGGAQLEGARVNRSIAGEVEFGSLTVDTNGLFSLKFFLDGANKEIWEEDAIVKIRVGEEEGAGKLEDGGVCFGLFDSFSCYTDEPAARESETTTLIAFPASIKYLPCIGLLEDAGFVVEHGWGGSLRLTSARGVESISTNAIHAGMNYWDRLGVEVGSSKGVIKKAYFKKSLEWHPDRWVSYPLLAGKAQEIFTLVNEAYTGLSGCLEREAAGEGACL</sequence>
<dbReference type="CDD" id="cd06257">
    <property type="entry name" value="DnaJ"/>
    <property type="match status" value="1"/>
</dbReference>
<evidence type="ECO:0000313" key="2">
    <source>
        <dbReference type="EMBL" id="GMI30450.1"/>
    </source>
</evidence>
<gene>
    <name evidence="2" type="ORF">TeGR_g9111</name>
</gene>
<feature type="domain" description="J" evidence="1">
    <location>
        <begin position="748"/>
        <end position="817"/>
    </location>
</feature>
<dbReference type="Gene3D" id="1.10.287.110">
    <property type="entry name" value="DnaJ domain"/>
    <property type="match status" value="1"/>
</dbReference>
<evidence type="ECO:0000259" key="1">
    <source>
        <dbReference type="PROSITE" id="PS50076"/>
    </source>
</evidence>
<reference evidence="2 3" key="1">
    <citation type="journal article" date="2023" name="Commun. Biol.">
        <title>Genome analysis of Parmales, the sister group of diatoms, reveals the evolutionary specialization of diatoms from phago-mixotrophs to photoautotrophs.</title>
        <authorList>
            <person name="Ban H."/>
            <person name="Sato S."/>
            <person name="Yoshikawa S."/>
            <person name="Yamada K."/>
            <person name="Nakamura Y."/>
            <person name="Ichinomiya M."/>
            <person name="Sato N."/>
            <person name="Blanc-Mathieu R."/>
            <person name="Endo H."/>
            <person name="Kuwata A."/>
            <person name="Ogata H."/>
        </authorList>
    </citation>
    <scope>NUCLEOTIDE SEQUENCE [LARGE SCALE GENOMIC DNA]</scope>
</reference>
<dbReference type="InterPro" id="IPR036869">
    <property type="entry name" value="J_dom_sf"/>
</dbReference>
<dbReference type="InterPro" id="IPR001623">
    <property type="entry name" value="DnaJ_domain"/>
</dbReference>
<evidence type="ECO:0000313" key="3">
    <source>
        <dbReference type="Proteomes" id="UP001165060"/>
    </source>
</evidence>
<organism evidence="2 3">
    <name type="scientific">Tetraparma gracilis</name>
    <dbReference type="NCBI Taxonomy" id="2962635"/>
    <lineage>
        <taxon>Eukaryota</taxon>
        <taxon>Sar</taxon>
        <taxon>Stramenopiles</taxon>
        <taxon>Ochrophyta</taxon>
        <taxon>Bolidophyceae</taxon>
        <taxon>Parmales</taxon>
        <taxon>Triparmaceae</taxon>
        <taxon>Tetraparma</taxon>
    </lineage>
</organism>
<dbReference type="Proteomes" id="UP001165060">
    <property type="component" value="Unassembled WGS sequence"/>
</dbReference>
<dbReference type="SUPFAM" id="SSF46565">
    <property type="entry name" value="Chaperone J-domain"/>
    <property type="match status" value="1"/>
</dbReference>
<dbReference type="Pfam" id="PF00226">
    <property type="entry name" value="DnaJ"/>
    <property type="match status" value="1"/>
</dbReference>
<dbReference type="EMBL" id="BRYB01003101">
    <property type="protein sequence ID" value="GMI30450.1"/>
    <property type="molecule type" value="Genomic_DNA"/>
</dbReference>
<comment type="caution">
    <text evidence="2">The sequence shown here is derived from an EMBL/GenBank/DDBJ whole genome shotgun (WGS) entry which is preliminary data.</text>
</comment>
<dbReference type="SMART" id="SM00271">
    <property type="entry name" value="DnaJ"/>
    <property type="match status" value="1"/>
</dbReference>
<accession>A0ABQ6MR01</accession>
<name>A0ABQ6MR01_9STRA</name>
<proteinExistence type="predicted"/>
<keyword evidence="3" id="KW-1185">Reference proteome</keyword>